<protein>
    <submittedName>
        <fullName evidence="2">UDP-N-acetylglucosamine 2-epimerase</fullName>
        <ecNumber evidence="2">3.2.1.183</ecNumber>
    </submittedName>
</protein>
<evidence type="ECO:0000313" key="3">
    <source>
        <dbReference type="Proteomes" id="UP001596071"/>
    </source>
</evidence>
<organism evidence="2 3">
    <name type="scientific">Sporosarcina koreensis</name>
    <dbReference type="NCBI Taxonomy" id="334735"/>
    <lineage>
        <taxon>Bacteria</taxon>
        <taxon>Bacillati</taxon>
        <taxon>Bacillota</taxon>
        <taxon>Bacilli</taxon>
        <taxon>Bacillales</taxon>
        <taxon>Caryophanaceae</taxon>
        <taxon>Sporosarcina</taxon>
    </lineage>
</organism>
<keyword evidence="2" id="KW-0326">Glycosidase</keyword>
<dbReference type="InterPro" id="IPR003331">
    <property type="entry name" value="UDP_GlcNAc_Epimerase_2_dom"/>
</dbReference>
<dbReference type="InterPro" id="IPR020004">
    <property type="entry name" value="UDP-GlcNAc_Epase"/>
</dbReference>
<dbReference type="RefSeq" id="WP_381446785.1">
    <property type="nucleotide sequence ID" value="NZ_JBHSNP010000028.1"/>
</dbReference>
<dbReference type="Gene3D" id="3.40.50.2000">
    <property type="entry name" value="Glycogen Phosphorylase B"/>
    <property type="match status" value="2"/>
</dbReference>
<name>A0ABW0U183_9BACL</name>
<gene>
    <name evidence="2" type="primary">neuC</name>
    <name evidence="2" type="ORF">ACFPTP_15945</name>
</gene>
<evidence type="ECO:0000259" key="1">
    <source>
        <dbReference type="Pfam" id="PF02350"/>
    </source>
</evidence>
<dbReference type="CDD" id="cd03786">
    <property type="entry name" value="GTB_UDP-GlcNAc_2-Epimerase"/>
    <property type="match status" value="1"/>
</dbReference>
<dbReference type="SUPFAM" id="SSF53756">
    <property type="entry name" value="UDP-Glycosyltransferase/glycogen phosphorylase"/>
    <property type="match status" value="1"/>
</dbReference>
<keyword evidence="3" id="KW-1185">Reference proteome</keyword>
<reference evidence="3" key="1">
    <citation type="journal article" date="2019" name="Int. J. Syst. Evol. Microbiol.">
        <title>The Global Catalogue of Microorganisms (GCM) 10K type strain sequencing project: providing services to taxonomists for standard genome sequencing and annotation.</title>
        <authorList>
            <consortium name="The Broad Institute Genomics Platform"/>
            <consortium name="The Broad Institute Genome Sequencing Center for Infectious Disease"/>
            <person name="Wu L."/>
            <person name="Ma J."/>
        </authorList>
    </citation>
    <scope>NUCLEOTIDE SEQUENCE [LARGE SCALE GENOMIC DNA]</scope>
    <source>
        <strain evidence="3">KACC 11299</strain>
    </source>
</reference>
<dbReference type="EC" id="3.2.1.183" evidence="2"/>
<evidence type="ECO:0000313" key="2">
    <source>
        <dbReference type="EMBL" id="MFC5604727.1"/>
    </source>
</evidence>
<feature type="domain" description="UDP-N-acetylglucosamine 2-epimerase" evidence="1">
    <location>
        <begin position="23"/>
        <end position="361"/>
    </location>
</feature>
<dbReference type="InterPro" id="IPR029767">
    <property type="entry name" value="WecB-like"/>
</dbReference>
<dbReference type="Proteomes" id="UP001596071">
    <property type="component" value="Unassembled WGS sequence"/>
</dbReference>
<dbReference type="EMBL" id="JBHSNP010000028">
    <property type="protein sequence ID" value="MFC5604727.1"/>
    <property type="molecule type" value="Genomic_DNA"/>
</dbReference>
<accession>A0ABW0U183</accession>
<sequence length="375" mass="41663">MRRKICIVTGTRAEYGLLYWLMKEIQQDDGLELQLVVTGMHLSSEFGMTYKQIEQDGFVIDEKVEMLLSSDTAVGVAKSIGLGTVGFASAFNRLKPDLLIILGDRFEMMAAAQAALVMQLPIAHLHGGELSFGAYDDSIRHSITKMATWHFVSTESHRKRVIQLGEHPERVWNVGAIGIENILKIPLLSKEELYAELKLEDRLPLFLITFHPETNGVTKGIYPLLTALNNYSETNLVFTKANADNGGRAINEAIEQFVLRNDNAFLFESLGQLRYLSAVKHANAVIGNSSSGLIEVPYLQTPTVNCGNRQMGRECPSSVINAALDGKSIYQAIETALNFQGPYEHIFGDGKVSSAIVRKIKNMPSYSIQKEFYDL</sequence>
<dbReference type="PANTHER" id="PTHR43174">
    <property type="entry name" value="UDP-N-ACETYLGLUCOSAMINE 2-EPIMERASE"/>
    <property type="match status" value="1"/>
</dbReference>
<keyword evidence="2" id="KW-0378">Hydrolase</keyword>
<dbReference type="GO" id="GO:0016798">
    <property type="term" value="F:hydrolase activity, acting on glycosyl bonds"/>
    <property type="evidence" value="ECO:0007669"/>
    <property type="project" value="UniProtKB-KW"/>
</dbReference>
<comment type="caution">
    <text evidence="2">The sequence shown here is derived from an EMBL/GenBank/DDBJ whole genome shotgun (WGS) entry which is preliminary data.</text>
</comment>
<proteinExistence type="predicted"/>
<dbReference type="Pfam" id="PF02350">
    <property type="entry name" value="Epimerase_2"/>
    <property type="match status" value="1"/>
</dbReference>
<dbReference type="PANTHER" id="PTHR43174:SF3">
    <property type="entry name" value="UDP-N-ACETYLGLUCOSAMINE 2-EPIMERASE"/>
    <property type="match status" value="1"/>
</dbReference>
<dbReference type="NCBIfam" id="TIGR03568">
    <property type="entry name" value="NeuC_NnaA"/>
    <property type="match status" value="1"/>
</dbReference>